<feature type="region of interest" description="Disordered" evidence="1">
    <location>
        <begin position="146"/>
        <end position="195"/>
    </location>
</feature>
<protein>
    <submittedName>
        <fullName evidence="2">Uncharacterized protein</fullName>
    </submittedName>
</protein>
<proteinExistence type="predicted"/>
<dbReference type="EMBL" id="CAJVCH010570205">
    <property type="protein sequence ID" value="CAG7834349.1"/>
    <property type="molecule type" value="Genomic_DNA"/>
</dbReference>
<dbReference type="Proteomes" id="UP000708208">
    <property type="component" value="Unassembled WGS sequence"/>
</dbReference>
<keyword evidence="3" id="KW-1185">Reference proteome</keyword>
<evidence type="ECO:0000256" key="1">
    <source>
        <dbReference type="SAM" id="MobiDB-lite"/>
    </source>
</evidence>
<accession>A0A8J2LLF2</accession>
<feature type="compositionally biased region" description="Acidic residues" evidence="1">
    <location>
        <begin position="155"/>
        <end position="194"/>
    </location>
</feature>
<evidence type="ECO:0000313" key="2">
    <source>
        <dbReference type="EMBL" id="CAG7834349.1"/>
    </source>
</evidence>
<evidence type="ECO:0000313" key="3">
    <source>
        <dbReference type="Proteomes" id="UP000708208"/>
    </source>
</evidence>
<sequence>MQAYYSDIIRKSTLEPSSTDARFVDLIVTVQDDSVVDNRVFLFQSLEYSISWKNIRRVAEYVFTEDNHRIVPYSSVSRRYVKFCLLDDLRSANNVTKDDTDSFELIDALVKVNLHFKSQSKVIHSSSPDDLSEGFQTEFPTINICGNDSDHDNDSAEDDDDDNDSVEDDDDDNDSVEDDDDDNDSAADDEDSFDDSCSYTMCAETMDYYLYFLNPSGPCHSNLTDLRQNVQVNCELAEFSKSCKMEDLFQICIMNLRRILQPSSPFPATLQIWNIASKYSLGELEIQAVETMERFIFSVPHSEKEAIQLTVYTLHDLITEELDGNWKVTDTAGEVF</sequence>
<name>A0A8J2LLF2_9HEXA</name>
<dbReference type="AlphaFoldDB" id="A0A8J2LLF2"/>
<gene>
    <name evidence="2" type="ORF">AFUS01_LOCUS43864</name>
</gene>
<organism evidence="2 3">
    <name type="scientific">Allacma fusca</name>
    <dbReference type="NCBI Taxonomy" id="39272"/>
    <lineage>
        <taxon>Eukaryota</taxon>
        <taxon>Metazoa</taxon>
        <taxon>Ecdysozoa</taxon>
        <taxon>Arthropoda</taxon>
        <taxon>Hexapoda</taxon>
        <taxon>Collembola</taxon>
        <taxon>Symphypleona</taxon>
        <taxon>Sminthuridae</taxon>
        <taxon>Allacma</taxon>
    </lineage>
</organism>
<comment type="caution">
    <text evidence="2">The sequence shown here is derived from an EMBL/GenBank/DDBJ whole genome shotgun (WGS) entry which is preliminary data.</text>
</comment>
<reference evidence="2" key="1">
    <citation type="submission" date="2021-06" db="EMBL/GenBank/DDBJ databases">
        <authorList>
            <person name="Hodson N. C."/>
            <person name="Mongue J. A."/>
            <person name="Jaron S. K."/>
        </authorList>
    </citation>
    <scope>NUCLEOTIDE SEQUENCE</scope>
</reference>